<dbReference type="Gene3D" id="1.10.287.370">
    <property type="match status" value="1"/>
</dbReference>
<dbReference type="GO" id="GO:0005737">
    <property type="term" value="C:cytoplasm"/>
    <property type="evidence" value="ECO:0007669"/>
    <property type="project" value="UniProtKB-ARBA"/>
</dbReference>
<evidence type="ECO:0000256" key="1">
    <source>
        <dbReference type="ARBA" id="ARBA00010048"/>
    </source>
</evidence>
<keyword evidence="2 3" id="KW-0143">Chaperone</keyword>
<comment type="subunit">
    <text evidence="3">Heterohexamer of two PFD-alpha type and four PFD-beta type subunits.</text>
</comment>
<dbReference type="AlphaFoldDB" id="A0A7I8V6W2"/>
<dbReference type="Pfam" id="PF02996">
    <property type="entry name" value="Prefoldin"/>
    <property type="match status" value="1"/>
</dbReference>
<evidence type="ECO:0000256" key="2">
    <source>
        <dbReference type="ARBA" id="ARBA00023186"/>
    </source>
</evidence>
<dbReference type="GO" id="GO:0007017">
    <property type="term" value="P:microtubule-based process"/>
    <property type="evidence" value="ECO:0007669"/>
    <property type="project" value="TreeGrafter"/>
</dbReference>
<dbReference type="Proteomes" id="UP000549394">
    <property type="component" value="Unassembled WGS sequence"/>
</dbReference>
<organism evidence="4 5">
    <name type="scientific">Dimorphilus gyrociliatus</name>
    <dbReference type="NCBI Taxonomy" id="2664684"/>
    <lineage>
        <taxon>Eukaryota</taxon>
        <taxon>Metazoa</taxon>
        <taxon>Spiralia</taxon>
        <taxon>Lophotrochozoa</taxon>
        <taxon>Annelida</taxon>
        <taxon>Polychaeta</taxon>
        <taxon>Polychaeta incertae sedis</taxon>
        <taxon>Dinophilidae</taxon>
        <taxon>Dimorphilus</taxon>
    </lineage>
</organism>
<accession>A0A7I8V6W2</accession>
<comment type="similarity">
    <text evidence="1 3">Belongs to the prefoldin subunit alpha family.</text>
</comment>
<dbReference type="GO" id="GO:0015631">
    <property type="term" value="F:tubulin binding"/>
    <property type="evidence" value="ECO:0007669"/>
    <property type="project" value="TreeGrafter"/>
</dbReference>
<gene>
    <name evidence="4" type="ORF">DGYR_LOCUS358</name>
</gene>
<name>A0A7I8V6W2_9ANNE</name>
<evidence type="ECO:0000256" key="3">
    <source>
        <dbReference type="PIRNR" id="PIRNR016396"/>
    </source>
</evidence>
<dbReference type="InterPro" id="IPR016655">
    <property type="entry name" value="PFD3"/>
</dbReference>
<dbReference type="SUPFAM" id="SSF46579">
    <property type="entry name" value="Prefoldin"/>
    <property type="match status" value="1"/>
</dbReference>
<dbReference type="CDD" id="cd23156">
    <property type="entry name" value="Prefoldin_3"/>
    <property type="match status" value="1"/>
</dbReference>
<dbReference type="GO" id="GO:0006457">
    <property type="term" value="P:protein folding"/>
    <property type="evidence" value="ECO:0007669"/>
    <property type="project" value="UniProtKB-UniRule"/>
</dbReference>
<dbReference type="PIRSF" id="PIRSF016396">
    <property type="entry name" value="Prefoldin_subunit_3"/>
    <property type="match status" value="1"/>
</dbReference>
<evidence type="ECO:0000313" key="5">
    <source>
        <dbReference type="Proteomes" id="UP000549394"/>
    </source>
</evidence>
<protein>
    <recommendedName>
        <fullName evidence="3">Prefoldin subunit 3</fullName>
    </recommendedName>
</protein>
<proteinExistence type="inferred from homology"/>
<dbReference type="PANTHER" id="PTHR12409:SF0">
    <property type="entry name" value="PREFOLDIN SUBUNIT 3"/>
    <property type="match status" value="1"/>
</dbReference>
<dbReference type="InterPro" id="IPR004127">
    <property type="entry name" value="Prefoldin_subunit_alpha"/>
</dbReference>
<sequence length="172" mass="19622">MAEKNSETKSILPSGIPEATFVEDVDAFMAQPDNSSVETVLSRLEEQHQKYSFMEMNLKTKKNRLKVQIPDLKSTLAFVEHLIERRGSDKKFETHFQLSEQVWTKATIKPTEKVNLWLGANVMLEYSLEEAKALLSNNLTSAKESLEVCDEELGFIRDQTTTVEVSILLQKK</sequence>
<comment type="caution">
    <text evidence="4">The sequence shown here is derived from an EMBL/GenBank/DDBJ whole genome shotgun (WGS) entry which is preliminary data.</text>
</comment>
<keyword evidence="5" id="KW-1185">Reference proteome</keyword>
<dbReference type="GO" id="GO:0016272">
    <property type="term" value="C:prefoldin complex"/>
    <property type="evidence" value="ECO:0007669"/>
    <property type="project" value="UniProtKB-UniRule"/>
</dbReference>
<reference evidence="4 5" key="1">
    <citation type="submission" date="2020-08" db="EMBL/GenBank/DDBJ databases">
        <authorList>
            <person name="Hejnol A."/>
        </authorList>
    </citation>
    <scope>NUCLEOTIDE SEQUENCE [LARGE SCALE GENOMIC DNA]</scope>
</reference>
<comment type="function">
    <text evidence="3">Binds specifically to cytosolic chaperonin (c-CPN) and transfers target proteins to it. Binds to nascent polypeptide chain and promotes folding in an environment in which there are many competing pathways for nonnative proteins.</text>
</comment>
<dbReference type="PANTHER" id="PTHR12409">
    <property type="entry name" value="PREFOLDIN SUBUNIT 3"/>
    <property type="match status" value="1"/>
</dbReference>
<evidence type="ECO:0000313" key="4">
    <source>
        <dbReference type="EMBL" id="CAD5111009.1"/>
    </source>
</evidence>
<dbReference type="EMBL" id="CAJFCJ010000001">
    <property type="protein sequence ID" value="CAD5111009.1"/>
    <property type="molecule type" value="Genomic_DNA"/>
</dbReference>
<dbReference type="OrthoDB" id="6375174at2759"/>
<dbReference type="FunFam" id="1.10.287.370:FF:000001">
    <property type="entry name" value="Prefoldin subunit 3"/>
    <property type="match status" value="1"/>
</dbReference>
<dbReference type="GO" id="GO:0007021">
    <property type="term" value="P:tubulin complex assembly"/>
    <property type="evidence" value="ECO:0007669"/>
    <property type="project" value="TreeGrafter"/>
</dbReference>
<dbReference type="InterPro" id="IPR009053">
    <property type="entry name" value="Prefoldin"/>
</dbReference>